<gene>
    <name evidence="2" type="ORF">ATL42_0003</name>
    <name evidence="3" type="ORF">ATL42_3247</name>
</gene>
<dbReference type="RefSeq" id="WP_143556653.1">
    <property type="nucleotide sequence ID" value="NZ_PDJG01000001.1"/>
</dbReference>
<dbReference type="Proteomes" id="UP000225548">
    <property type="component" value="Unassembled WGS sequence"/>
</dbReference>
<evidence type="ECO:0000313" key="2">
    <source>
        <dbReference type="EMBL" id="PFG32186.1"/>
    </source>
</evidence>
<evidence type="ECO:0000256" key="1">
    <source>
        <dbReference type="SAM" id="Phobius"/>
    </source>
</evidence>
<keyword evidence="1" id="KW-1133">Transmembrane helix</keyword>
<comment type="caution">
    <text evidence="3">The sequence shown here is derived from an EMBL/GenBank/DDBJ whole genome shotgun (WGS) entry which is preliminary data.</text>
</comment>
<evidence type="ECO:0000313" key="3">
    <source>
        <dbReference type="EMBL" id="PFG35303.1"/>
    </source>
</evidence>
<feature type="transmembrane region" description="Helical" evidence="1">
    <location>
        <begin position="30"/>
        <end position="48"/>
    </location>
</feature>
<evidence type="ECO:0000313" key="4">
    <source>
        <dbReference type="Proteomes" id="UP000225548"/>
    </source>
</evidence>
<reference evidence="3 4" key="1">
    <citation type="submission" date="2017-10" db="EMBL/GenBank/DDBJ databases">
        <title>Sequencing the genomes of 1000 actinobacteria strains.</title>
        <authorList>
            <person name="Klenk H.-P."/>
        </authorList>
    </citation>
    <scope>NUCLEOTIDE SEQUENCE [LARGE SCALE GENOMIC DNA]</scope>
    <source>
        <strain evidence="3 4">DSM 18966</strain>
    </source>
</reference>
<name>A0A2A9E902_9MICO</name>
<proteinExistence type="predicted"/>
<dbReference type="EMBL" id="PDJG01000001">
    <property type="protein sequence ID" value="PFG35303.1"/>
    <property type="molecule type" value="Genomic_DNA"/>
</dbReference>
<keyword evidence="1" id="KW-0812">Transmembrane</keyword>
<accession>A0A2A9E902</accession>
<dbReference type="EMBL" id="PDJG01000001">
    <property type="protein sequence ID" value="PFG32186.1"/>
    <property type="molecule type" value="Genomic_DNA"/>
</dbReference>
<sequence length="59" mass="6460">MKRWGTIMMSVGGGIFIGSALLLGNSTLNAVGAVLILFPPVLFVIRYVEEKITFHRPAR</sequence>
<keyword evidence="4" id="KW-1185">Reference proteome</keyword>
<organism evidence="3 4">
    <name type="scientific">Sanguibacter antarcticus</name>
    <dbReference type="NCBI Taxonomy" id="372484"/>
    <lineage>
        <taxon>Bacteria</taxon>
        <taxon>Bacillati</taxon>
        <taxon>Actinomycetota</taxon>
        <taxon>Actinomycetes</taxon>
        <taxon>Micrococcales</taxon>
        <taxon>Sanguibacteraceae</taxon>
        <taxon>Sanguibacter</taxon>
    </lineage>
</organism>
<dbReference type="AlphaFoldDB" id="A0A2A9E902"/>
<keyword evidence="1" id="KW-0472">Membrane</keyword>
<feature type="transmembrane region" description="Helical" evidence="1">
    <location>
        <begin position="7"/>
        <end position="24"/>
    </location>
</feature>
<protein>
    <submittedName>
        <fullName evidence="3">Uncharacterized protein</fullName>
    </submittedName>
</protein>